<dbReference type="PANTHER" id="PTHR42894">
    <property type="entry name" value="N-(5'-PHOSPHORIBOSYL)ANTHRANILATE ISOMERASE"/>
    <property type="match status" value="1"/>
</dbReference>
<comment type="similarity">
    <text evidence="9">Belongs to the TrpF family.</text>
</comment>
<dbReference type="SUPFAM" id="SSF51366">
    <property type="entry name" value="Ribulose-phoshate binding barrel"/>
    <property type="match status" value="1"/>
</dbReference>
<dbReference type="EMBL" id="DSRD01000616">
    <property type="protein sequence ID" value="HGW94573.1"/>
    <property type="molecule type" value="Genomic_DNA"/>
</dbReference>
<evidence type="ECO:0000256" key="8">
    <source>
        <dbReference type="ARBA" id="ARBA00023235"/>
    </source>
</evidence>
<dbReference type="InterPro" id="IPR011060">
    <property type="entry name" value="RibuloseP-bd_barrel"/>
</dbReference>
<protein>
    <recommendedName>
        <fullName evidence="4 9">N-(5'-phosphoribosyl)anthranilate isomerase</fullName>
        <shortName evidence="9">PRAI</shortName>
        <ecNumber evidence="3 9">5.3.1.24</ecNumber>
    </recommendedName>
</protein>
<evidence type="ECO:0000256" key="3">
    <source>
        <dbReference type="ARBA" id="ARBA00012572"/>
    </source>
</evidence>
<comment type="pathway">
    <text evidence="2 9">Amino-acid biosynthesis; L-tryptophan biosynthesis; L-tryptophan from chorismate: step 3/5.</text>
</comment>
<sequence>MGLRVKICGIIEPEQGRVIAELGATALGFICVAKSPRYVAPEQIAHVVAALPTNSQTGTILCDRIGVFVNASLDQIVQTAAIAHLSGIQLHGNESAEFCRALRQRLPRLELIKAFRVQSSEALQQIPLYEAWVDTLLLDAYHPTLAGGTGKTLDWKMLQQFQPTVPWFLAGGLNPTNVLDALSFVQPRGIDLSSGVEVAPGNKDLNKIAELFSNLQTFRGSLPK</sequence>
<reference evidence="11" key="1">
    <citation type="journal article" date="2020" name="mSystems">
        <title>Genome- and Community-Level Interaction Insights into Carbon Utilization and Element Cycling Functions of Hydrothermarchaeota in Hydrothermal Sediment.</title>
        <authorList>
            <person name="Zhou Z."/>
            <person name="Liu Y."/>
            <person name="Xu W."/>
            <person name="Pan J."/>
            <person name="Luo Z.H."/>
            <person name="Li M."/>
        </authorList>
    </citation>
    <scope>NUCLEOTIDE SEQUENCE [LARGE SCALE GENOMIC DNA]</scope>
    <source>
        <strain evidence="11">SpSt-402</strain>
    </source>
</reference>
<name>A0A832M4J8_9CYAN</name>
<organism evidence="11">
    <name type="scientific">Oscillatoriales cyanobacterium SpSt-402</name>
    <dbReference type="NCBI Taxonomy" id="2282168"/>
    <lineage>
        <taxon>Bacteria</taxon>
        <taxon>Bacillati</taxon>
        <taxon>Cyanobacteriota</taxon>
        <taxon>Cyanophyceae</taxon>
        <taxon>Oscillatoriophycideae</taxon>
        <taxon>Oscillatoriales</taxon>
    </lineage>
</organism>
<evidence type="ECO:0000256" key="5">
    <source>
        <dbReference type="ARBA" id="ARBA00022605"/>
    </source>
</evidence>
<evidence type="ECO:0000256" key="6">
    <source>
        <dbReference type="ARBA" id="ARBA00022822"/>
    </source>
</evidence>
<gene>
    <name evidence="9" type="primary">trpF</name>
    <name evidence="11" type="ORF">ENR47_09865</name>
</gene>
<evidence type="ECO:0000256" key="7">
    <source>
        <dbReference type="ARBA" id="ARBA00023141"/>
    </source>
</evidence>
<dbReference type="GO" id="GO:0004640">
    <property type="term" value="F:phosphoribosylanthranilate isomerase activity"/>
    <property type="evidence" value="ECO:0007669"/>
    <property type="project" value="UniProtKB-UniRule"/>
</dbReference>
<dbReference type="InterPro" id="IPR001240">
    <property type="entry name" value="PRAI_dom"/>
</dbReference>
<dbReference type="GO" id="GO:0000162">
    <property type="term" value="P:L-tryptophan biosynthetic process"/>
    <property type="evidence" value="ECO:0007669"/>
    <property type="project" value="UniProtKB-UniRule"/>
</dbReference>
<evidence type="ECO:0000313" key="11">
    <source>
        <dbReference type="EMBL" id="HGW94573.1"/>
    </source>
</evidence>
<dbReference type="Gene3D" id="3.20.20.70">
    <property type="entry name" value="Aldolase class I"/>
    <property type="match status" value="1"/>
</dbReference>
<accession>A0A832M4J8</accession>
<proteinExistence type="inferred from homology"/>
<keyword evidence="6 9" id="KW-0822">Tryptophan biosynthesis</keyword>
<dbReference type="AlphaFoldDB" id="A0A832M4J8"/>
<keyword evidence="8 9" id="KW-0413">Isomerase</keyword>
<evidence type="ECO:0000256" key="9">
    <source>
        <dbReference type="HAMAP-Rule" id="MF_00135"/>
    </source>
</evidence>
<evidence type="ECO:0000259" key="10">
    <source>
        <dbReference type="Pfam" id="PF00697"/>
    </source>
</evidence>
<comment type="catalytic activity">
    <reaction evidence="1 9">
        <text>N-(5-phospho-beta-D-ribosyl)anthranilate = 1-(2-carboxyphenylamino)-1-deoxy-D-ribulose 5-phosphate</text>
        <dbReference type="Rhea" id="RHEA:21540"/>
        <dbReference type="ChEBI" id="CHEBI:18277"/>
        <dbReference type="ChEBI" id="CHEBI:58613"/>
        <dbReference type="EC" id="5.3.1.24"/>
    </reaction>
</comment>
<evidence type="ECO:0000256" key="4">
    <source>
        <dbReference type="ARBA" id="ARBA00022272"/>
    </source>
</evidence>
<dbReference type="HAMAP" id="MF_00135">
    <property type="entry name" value="PRAI"/>
    <property type="match status" value="1"/>
</dbReference>
<feature type="domain" description="N-(5'phosphoribosyl) anthranilate isomerase (PRAI)" evidence="10">
    <location>
        <begin position="5"/>
        <end position="213"/>
    </location>
</feature>
<keyword evidence="7 9" id="KW-0057">Aromatic amino acid biosynthesis</keyword>
<keyword evidence="5 9" id="KW-0028">Amino-acid biosynthesis</keyword>
<evidence type="ECO:0000256" key="2">
    <source>
        <dbReference type="ARBA" id="ARBA00004664"/>
    </source>
</evidence>
<dbReference type="CDD" id="cd00405">
    <property type="entry name" value="PRAI"/>
    <property type="match status" value="1"/>
</dbReference>
<dbReference type="InterPro" id="IPR044643">
    <property type="entry name" value="TrpF_fam"/>
</dbReference>
<dbReference type="Pfam" id="PF00697">
    <property type="entry name" value="PRAI"/>
    <property type="match status" value="1"/>
</dbReference>
<dbReference type="UniPathway" id="UPA00035">
    <property type="reaction ID" value="UER00042"/>
</dbReference>
<dbReference type="PANTHER" id="PTHR42894:SF1">
    <property type="entry name" value="N-(5'-PHOSPHORIBOSYL)ANTHRANILATE ISOMERASE"/>
    <property type="match status" value="1"/>
</dbReference>
<evidence type="ECO:0000256" key="1">
    <source>
        <dbReference type="ARBA" id="ARBA00001164"/>
    </source>
</evidence>
<dbReference type="NCBIfam" id="NF002298">
    <property type="entry name" value="PRK01222.1-4"/>
    <property type="match status" value="1"/>
</dbReference>
<dbReference type="InterPro" id="IPR013785">
    <property type="entry name" value="Aldolase_TIM"/>
</dbReference>
<dbReference type="EC" id="5.3.1.24" evidence="3 9"/>
<comment type="caution">
    <text evidence="11">The sequence shown here is derived from an EMBL/GenBank/DDBJ whole genome shotgun (WGS) entry which is preliminary data.</text>
</comment>